<keyword evidence="1" id="KW-0399">Innate immunity</keyword>
<keyword evidence="3 5" id="KW-0727">SH2 domain</keyword>
<evidence type="ECO:0000256" key="2">
    <source>
        <dbReference type="ARBA" id="ARBA00022859"/>
    </source>
</evidence>
<sequence length="144" mass="16669">NDIIAYPFYHGKITRQSCEELLTKKGKNGCFLVRESESVAGAICLCVLLIYTYRIFREREGNLRIETSGGVPQQSFKTLKDLIYKYQKPNQGLVTHLRYPVKKQNPSRRLRKTMGYAENVYDGKKLIFVSLQWSLAFLRTNSPN</sequence>
<dbReference type="Pfam" id="PF00017">
    <property type="entry name" value="SH2"/>
    <property type="match status" value="1"/>
</dbReference>
<dbReference type="InterPro" id="IPR036860">
    <property type="entry name" value="SH2_dom_sf"/>
</dbReference>
<reference evidence="7" key="2">
    <citation type="submission" date="2025-09" db="UniProtKB">
        <authorList>
            <consortium name="Ensembl"/>
        </authorList>
    </citation>
    <scope>IDENTIFICATION</scope>
</reference>
<dbReference type="Gene3D" id="3.30.505.10">
    <property type="entry name" value="SH2 domain"/>
    <property type="match status" value="1"/>
</dbReference>
<dbReference type="GO" id="GO:0045087">
    <property type="term" value="P:innate immune response"/>
    <property type="evidence" value="ECO:0007669"/>
    <property type="project" value="UniProtKB-KW"/>
</dbReference>
<reference evidence="7" key="1">
    <citation type="submission" date="2025-08" db="UniProtKB">
        <authorList>
            <consortium name="Ensembl"/>
        </authorList>
    </citation>
    <scope>IDENTIFICATION</scope>
</reference>
<dbReference type="SMART" id="SM00252">
    <property type="entry name" value="SH2"/>
    <property type="match status" value="1"/>
</dbReference>
<evidence type="ECO:0000256" key="1">
    <source>
        <dbReference type="ARBA" id="ARBA00022588"/>
    </source>
</evidence>
<dbReference type="PANTHER" id="PTHR46051">
    <property type="entry name" value="SH2 DOMAIN-CONTAINING PROTEIN"/>
    <property type="match status" value="1"/>
</dbReference>
<dbReference type="GeneTree" id="ENSGT00940000156202"/>
<protein>
    <recommendedName>
        <fullName evidence="6">SH2 domain-containing protein</fullName>
    </recommendedName>
</protein>
<dbReference type="GO" id="GO:0009966">
    <property type="term" value="P:regulation of signal transduction"/>
    <property type="evidence" value="ECO:0007669"/>
    <property type="project" value="TreeGrafter"/>
</dbReference>
<dbReference type="GO" id="GO:0050776">
    <property type="term" value="P:regulation of immune response"/>
    <property type="evidence" value="ECO:0007669"/>
    <property type="project" value="TreeGrafter"/>
</dbReference>
<evidence type="ECO:0000259" key="6">
    <source>
        <dbReference type="PROSITE" id="PS50001"/>
    </source>
</evidence>
<evidence type="ECO:0000313" key="7">
    <source>
        <dbReference type="Ensembl" id="ENSCPRP00005014290.1"/>
    </source>
</evidence>
<dbReference type="AlphaFoldDB" id="A0A7M4ESQ1"/>
<dbReference type="GO" id="GO:0002250">
    <property type="term" value="P:adaptive immune response"/>
    <property type="evidence" value="ECO:0007669"/>
    <property type="project" value="UniProtKB-KW"/>
</dbReference>
<keyword evidence="2" id="KW-0391">Immunity</keyword>
<evidence type="ECO:0000256" key="5">
    <source>
        <dbReference type="PROSITE-ProRule" id="PRU00191"/>
    </source>
</evidence>
<evidence type="ECO:0000313" key="8">
    <source>
        <dbReference type="Proteomes" id="UP000594220"/>
    </source>
</evidence>
<keyword evidence="4" id="KW-1064">Adaptive immunity</keyword>
<dbReference type="PRINTS" id="PR00401">
    <property type="entry name" value="SH2DOMAIN"/>
</dbReference>
<dbReference type="Proteomes" id="UP000594220">
    <property type="component" value="Unplaced"/>
</dbReference>
<dbReference type="OMA" id="PRWRRSQ"/>
<name>A0A7M4ESQ1_CROPO</name>
<feature type="domain" description="SH2" evidence="6">
    <location>
        <begin position="8"/>
        <end position="101"/>
    </location>
</feature>
<accession>A0A7M4ESQ1</accession>
<dbReference type="SUPFAM" id="SSF55550">
    <property type="entry name" value="SH2 domain"/>
    <property type="match status" value="1"/>
</dbReference>
<organism evidence="7 8">
    <name type="scientific">Crocodylus porosus</name>
    <name type="common">Saltwater crocodile</name>
    <name type="synonym">Estuarine crocodile</name>
    <dbReference type="NCBI Taxonomy" id="8502"/>
    <lineage>
        <taxon>Eukaryota</taxon>
        <taxon>Metazoa</taxon>
        <taxon>Chordata</taxon>
        <taxon>Craniata</taxon>
        <taxon>Vertebrata</taxon>
        <taxon>Euteleostomi</taxon>
        <taxon>Archelosauria</taxon>
        <taxon>Archosauria</taxon>
        <taxon>Crocodylia</taxon>
        <taxon>Longirostres</taxon>
        <taxon>Crocodylidae</taxon>
        <taxon>Crocodylus</taxon>
    </lineage>
</organism>
<evidence type="ECO:0000256" key="3">
    <source>
        <dbReference type="ARBA" id="ARBA00022999"/>
    </source>
</evidence>
<proteinExistence type="predicted"/>
<evidence type="ECO:0000256" key="4">
    <source>
        <dbReference type="ARBA" id="ARBA00023130"/>
    </source>
</evidence>
<dbReference type="PANTHER" id="PTHR46051:SF1">
    <property type="entry name" value="INOSITOL POLYPHOSPHATE-RELATED PHOSPHATASE DOMAIN-CONTAINING PROTEIN"/>
    <property type="match status" value="1"/>
</dbReference>
<dbReference type="PROSITE" id="PS50001">
    <property type="entry name" value="SH2"/>
    <property type="match status" value="1"/>
</dbReference>
<dbReference type="Ensembl" id="ENSCPRT00005016787.1">
    <property type="protein sequence ID" value="ENSCPRP00005014290.1"/>
    <property type="gene ID" value="ENSCPRG00005010074.1"/>
</dbReference>
<keyword evidence="8" id="KW-1185">Reference proteome</keyword>
<dbReference type="InterPro" id="IPR000980">
    <property type="entry name" value="SH2"/>
</dbReference>